<dbReference type="Proteomes" id="UP000765509">
    <property type="component" value="Unassembled WGS sequence"/>
</dbReference>
<evidence type="ECO:0000313" key="2">
    <source>
        <dbReference type="EMBL" id="MBW0554840.1"/>
    </source>
</evidence>
<dbReference type="PANTHER" id="PTHR11439">
    <property type="entry name" value="GAG-POL-RELATED RETROTRANSPOSON"/>
    <property type="match status" value="1"/>
</dbReference>
<evidence type="ECO:0008006" key="4">
    <source>
        <dbReference type="Google" id="ProtNLM"/>
    </source>
</evidence>
<evidence type="ECO:0000256" key="1">
    <source>
        <dbReference type="SAM" id="SignalP"/>
    </source>
</evidence>
<organism evidence="2 3">
    <name type="scientific">Austropuccinia psidii MF-1</name>
    <dbReference type="NCBI Taxonomy" id="1389203"/>
    <lineage>
        <taxon>Eukaryota</taxon>
        <taxon>Fungi</taxon>
        <taxon>Dikarya</taxon>
        <taxon>Basidiomycota</taxon>
        <taxon>Pucciniomycotina</taxon>
        <taxon>Pucciniomycetes</taxon>
        <taxon>Pucciniales</taxon>
        <taxon>Sphaerophragmiaceae</taxon>
        <taxon>Austropuccinia</taxon>
    </lineage>
</organism>
<feature type="signal peptide" evidence="1">
    <location>
        <begin position="1"/>
        <end position="18"/>
    </location>
</feature>
<proteinExistence type="predicted"/>
<comment type="caution">
    <text evidence="2">The sequence shown here is derived from an EMBL/GenBank/DDBJ whole genome shotgun (WGS) entry which is preliminary data.</text>
</comment>
<dbReference type="EMBL" id="AVOT02061654">
    <property type="protein sequence ID" value="MBW0554840.1"/>
    <property type="molecule type" value="Genomic_DNA"/>
</dbReference>
<feature type="chain" id="PRO_5040435880" description="Reverse transcriptase Ty1/copia-type domain-containing protein" evidence="1">
    <location>
        <begin position="19"/>
        <end position="132"/>
    </location>
</feature>
<dbReference type="AlphaFoldDB" id="A0A9Q3PB68"/>
<protein>
    <recommendedName>
        <fullName evidence="4">Reverse transcriptase Ty1/copia-type domain-containing protein</fullName>
    </recommendedName>
</protein>
<dbReference type="CDD" id="cd09272">
    <property type="entry name" value="RNase_HI_RT_Ty1"/>
    <property type="match status" value="1"/>
</dbReference>
<name>A0A9Q3PB68_9BASI</name>
<dbReference type="PANTHER" id="PTHR11439:SF467">
    <property type="entry name" value="INTEGRASE CATALYTIC DOMAIN-CONTAINING PROTEIN"/>
    <property type="match status" value="1"/>
</dbReference>
<dbReference type="OrthoDB" id="437005at2759"/>
<gene>
    <name evidence="2" type="ORF">O181_094555</name>
</gene>
<keyword evidence="3" id="KW-1185">Reference proteome</keyword>
<keyword evidence="1" id="KW-0732">Signal</keyword>
<accession>A0A9Q3PB68</accession>
<reference evidence="2" key="1">
    <citation type="submission" date="2021-03" db="EMBL/GenBank/DDBJ databases">
        <title>Draft genome sequence of rust myrtle Austropuccinia psidii MF-1, a brazilian biotype.</title>
        <authorList>
            <person name="Quecine M.C."/>
            <person name="Pachon D.M.R."/>
            <person name="Bonatelli M.L."/>
            <person name="Correr F.H."/>
            <person name="Franceschini L.M."/>
            <person name="Leite T.F."/>
            <person name="Margarido G.R.A."/>
            <person name="Almeida C.A."/>
            <person name="Ferrarezi J.A."/>
            <person name="Labate C.A."/>
        </authorList>
    </citation>
    <scope>NUCLEOTIDE SEQUENCE</scope>
    <source>
        <strain evidence="2">MF-1</strain>
    </source>
</reference>
<evidence type="ECO:0000313" key="3">
    <source>
        <dbReference type="Proteomes" id="UP000765509"/>
    </source>
</evidence>
<sequence length="132" mass="14778">MHWKAFLHVLCYLRGTQDLALVYHKGNISSGIVAYSDSDWGNCPDTRRLTTGLLETFDGFLVIWKIRKQPTVSLSTSEAEYKSLCDVTSELIWLRQWCAEAGLVTCDSATLIHEDNQGCISMSNDDTSINGK</sequence>